<dbReference type="NCBIfam" id="TIGR00644">
    <property type="entry name" value="recJ"/>
    <property type="match status" value="1"/>
</dbReference>
<dbReference type="PANTHER" id="PTHR30255:SF2">
    <property type="entry name" value="SINGLE-STRANDED-DNA-SPECIFIC EXONUCLEASE RECJ"/>
    <property type="match status" value="1"/>
</dbReference>
<evidence type="ECO:0000256" key="4">
    <source>
        <dbReference type="ARBA" id="ARBA00022801"/>
    </source>
</evidence>
<dbReference type="InterPro" id="IPR051673">
    <property type="entry name" value="SSDNA_exonuclease_RecJ"/>
</dbReference>
<dbReference type="SUPFAM" id="SSF64182">
    <property type="entry name" value="DHH phosphoesterases"/>
    <property type="match status" value="1"/>
</dbReference>
<protein>
    <recommendedName>
        <fullName evidence="2">Single-stranded-DNA-specific exonuclease RecJ</fullName>
    </recommendedName>
</protein>
<dbReference type="GO" id="GO:0008409">
    <property type="term" value="F:5'-3' exonuclease activity"/>
    <property type="evidence" value="ECO:0007669"/>
    <property type="project" value="InterPro"/>
</dbReference>
<evidence type="ECO:0000256" key="5">
    <source>
        <dbReference type="ARBA" id="ARBA00022839"/>
    </source>
</evidence>
<dbReference type="InterPro" id="IPR004610">
    <property type="entry name" value="RecJ"/>
</dbReference>
<dbReference type="InterPro" id="IPR038763">
    <property type="entry name" value="DHH_sf"/>
</dbReference>
<reference evidence="10 11" key="1">
    <citation type="journal article" date="2012" name="J. Bacteriol.">
        <title>Genome sequence of Lactobacillus mucosae LM1, isolated from piglet feces.</title>
        <authorList>
            <person name="Lee J.H."/>
            <person name="Valeriano V.D."/>
            <person name="Shin Y.R."/>
            <person name="Chae J.P."/>
            <person name="Kim G.B."/>
            <person name="Ham J.S."/>
            <person name="Chun J."/>
            <person name="Kang D.K."/>
        </authorList>
    </citation>
    <scope>NUCLEOTIDE SEQUENCE [LARGE SCALE GENOMIC DNA]</scope>
    <source>
        <strain evidence="10 11">LM1</strain>
    </source>
</reference>
<evidence type="ECO:0000313" key="10">
    <source>
        <dbReference type="EMBL" id="AJT50871.1"/>
    </source>
</evidence>
<dbReference type="InterPro" id="IPR041122">
    <property type="entry name" value="RecJ_OB"/>
</dbReference>
<feature type="domain" description="DHHA1" evidence="7">
    <location>
        <begin position="349"/>
        <end position="440"/>
    </location>
</feature>
<dbReference type="Pfam" id="PF01368">
    <property type="entry name" value="DHH"/>
    <property type="match status" value="1"/>
</dbReference>
<dbReference type="EMBL" id="CP011013">
    <property type="protein sequence ID" value="AJT50871.1"/>
    <property type="molecule type" value="Genomic_DNA"/>
</dbReference>
<evidence type="ECO:0000256" key="1">
    <source>
        <dbReference type="ARBA" id="ARBA00005915"/>
    </source>
</evidence>
<dbReference type="InterPro" id="IPR018779">
    <property type="entry name" value="RecJ_C"/>
</dbReference>
<comment type="similarity">
    <text evidence="1">Belongs to the RecJ family.</text>
</comment>
<dbReference type="GO" id="GO:0006281">
    <property type="term" value="P:DNA repair"/>
    <property type="evidence" value="ECO:0007669"/>
    <property type="project" value="InterPro"/>
</dbReference>
<dbReference type="GO" id="GO:0006310">
    <property type="term" value="P:DNA recombination"/>
    <property type="evidence" value="ECO:0007669"/>
    <property type="project" value="InterPro"/>
</dbReference>
<organism evidence="10 11">
    <name type="scientific">Limosilactobacillus mucosae LM1</name>
    <dbReference type="NCBI Taxonomy" id="1130798"/>
    <lineage>
        <taxon>Bacteria</taxon>
        <taxon>Bacillati</taxon>
        <taxon>Bacillota</taxon>
        <taxon>Bacilli</taxon>
        <taxon>Lactobacillales</taxon>
        <taxon>Lactobacillaceae</taxon>
        <taxon>Limosilactobacillus</taxon>
    </lineage>
</organism>
<evidence type="ECO:0000259" key="9">
    <source>
        <dbReference type="Pfam" id="PF17768"/>
    </source>
</evidence>
<keyword evidence="3" id="KW-0540">Nuclease</keyword>
<feature type="domain" description="RecJ OB" evidence="9">
    <location>
        <begin position="457"/>
        <end position="561"/>
    </location>
</feature>
<accession>A0A0D4CLV3</accession>
<dbReference type="STRING" id="1130798.LBLM1_07650"/>
<dbReference type="HOGENOM" id="CLU_009736_4_1_9"/>
<feature type="domain" description="Single-stranded-DNA-specific exonuclease RecJ C-terminal" evidence="8">
    <location>
        <begin position="569"/>
        <end position="763"/>
    </location>
</feature>
<dbReference type="Gene3D" id="3.90.1640.30">
    <property type="match status" value="1"/>
</dbReference>
<evidence type="ECO:0000256" key="2">
    <source>
        <dbReference type="ARBA" id="ARBA00019841"/>
    </source>
</evidence>
<proteinExistence type="inferred from homology"/>
<evidence type="ECO:0000313" key="11">
    <source>
        <dbReference type="Proteomes" id="UP000003645"/>
    </source>
</evidence>
<dbReference type="Proteomes" id="UP000003645">
    <property type="component" value="Chromosome"/>
</dbReference>
<sequence>MMEARYAWELSQNKDQQLAKELQEQCQLSPLLAQLLVQRGIDSVEKAKQYLDPQLAELRDPFELHDMQKAVDRIQAAVANGEKIVVYGDYDADGITSTAVMYETLDEVGAQVEFFIPNRFTDGYGPNLDEYQRLIDGGAQLIVTVDNGVSGAKEIEYANSRGVDVVITDHHELPAQLPEAAAIVHPKFPGSEYQGGDLSGVGVAFKTAWALTEEFPQEMLDLVAIGELADLVDVTGENRALITWGLKQLRQGMRPGLHQLVKLAKLNEDRLTDQDIGFGIAPRLNALGRIDDASEGVLLLTTMDDREGKEIAQEVENANQTRQQLVAKITDEALKQARSAENADRSTLVLLGHEWHQGVLGIVASRVVEETGKPTIVASVNDGDEIAKGSGRSRDGFDLFMALQKHRDLMTAFGGHAQACGMSFTIDQVDELRQALEQEAVEQGLFEAGSAKLELAAELGPDDINEDLYDQLQCLAPFGPGNPEPVFAIHADRINNVKTMGKAQEHLKFELRGQKRSAAVVAFGKAELAPLLLAGVPVTIAATVGINEWRGKRTAQLMLKDIQTQGTAILDQRTRQLLPSMFTETGYYVAFDQTLRENIAGHAQGTVLSPQTAVKTDFKDQQVTIVDCPPSLEMLSSLWQNGGQPAMIRLLLWERNPVRFGLPTRQQFAVLYRFLRQYPKIANYRQQQPVMARSLQMPVEQLNWMITVFYEAKFVTINDGVLKLADHPDHVDLEQTKCYRQHAAHLQSDQVLLYSDTRTLRKYVADWLIANE</sequence>
<gene>
    <name evidence="10" type="ORF">LBLM1_07650</name>
</gene>
<keyword evidence="10" id="KW-0238">DNA-binding</keyword>
<dbReference type="InterPro" id="IPR003156">
    <property type="entry name" value="DHHA1_dom"/>
</dbReference>
<dbReference type="PANTHER" id="PTHR30255">
    <property type="entry name" value="SINGLE-STRANDED-DNA-SPECIFIC EXONUCLEASE RECJ"/>
    <property type="match status" value="1"/>
</dbReference>
<dbReference type="KEGG" id="lmu:LBLM1_07650"/>
<dbReference type="Pfam" id="PF02272">
    <property type="entry name" value="DHHA1"/>
    <property type="match status" value="1"/>
</dbReference>
<evidence type="ECO:0000259" key="6">
    <source>
        <dbReference type="Pfam" id="PF01368"/>
    </source>
</evidence>
<feature type="domain" description="DDH" evidence="6">
    <location>
        <begin position="83"/>
        <end position="226"/>
    </location>
</feature>
<evidence type="ECO:0000259" key="8">
    <source>
        <dbReference type="Pfam" id="PF10141"/>
    </source>
</evidence>
<dbReference type="GO" id="GO:0003677">
    <property type="term" value="F:DNA binding"/>
    <property type="evidence" value="ECO:0007669"/>
    <property type="project" value="UniProtKB-KW"/>
</dbReference>
<keyword evidence="11" id="KW-1185">Reference proteome</keyword>
<dbReference type="InterPro" id="IPR001667">
    <property type="entry name" value="DDH_dom"/>
</dbReference>
<dbReference type="Gene3D" id="2.40.50.460">
    <property type="match status" value="1"/>
</dbReference>
<dbReference type="Pfam" id="PF10141">
    <property type="entry name" value="ssDNA-exonuc_C"/>
    <property type="match status" value="1"/>
</dbReference>
<keyword evidence="4" id="KW-0378">Hydrolase</keyword>
<name>A0A0D4CLV3_LIMMU</name>
<dbReference type="Pfam" id="PF17768">
    <property type="entry name" value="RecJ_OB"/>
    <property type="match status" value="1"/>
</dbReference>
<evidence type="ECO:0000256" key="3">
    <source>
        <dbReference type="ARBA" id="ARBA00022722"/>
    </source>
</evidence>
<dbReference type="AlphaFoldDB" id="A0A0D4CLV3"/>
<evidence type="ECO:0000259" key="7">
    <source>
        <dbReference type="Pfam" id="PF02272"/>
    </source>
</evidence>
<keyword evidence="5" id="KW-0269">Exonuclease</keyword>